<comment type="caution">
    <text evidence="6">The sequence shown here is derived from an EMBL/GenBank/DDBJ whole genome shotgun (WGS) entry which is preliminary data.</text>
</comment>
<keyword evidence="2" id="KW-0288">FMN</keyword>
<accession>A0AAN7A9K9</accession>
<dbReference type="GO" id="GO:0005634">
    <property type="term" value="C:nucleus"/>
    <property type="evidence" value="ECO:0007669"/>
    <property type="project" value="TreeGrafter"/>
</dbReference>
<dbReference type="SUPFAM" id="SSF55785">
    <property type="entry name" value="PYP-like sensor domain (PAS domain)"/>
    <property type="match status" value="1"/>
</dbReference>
<evidence type="ECO:0000256" key="1">
    <source>
        <dbReference type="ARBA" id="ARBA00022630"/>
    </source>
</evidence>
<dbReference type="PROSITE" id="PS50113">
    <property type="entry name" value="PAC"/>
    <property type="match status" value="1"/>
</dbReference>
<evidence type="ECO:0000256" key="2">
    <source>
        <dbReference type="ARBA" id="ARBA00022643"/>
    </source>
</evidence>
<keyword evidence="3" id="KW-0157">Chromophore</keyword>
<organism evidence="6 7">
    <name type="scientific">Triangularia setosa</name>
    <dbReference type="NCBI Taxonomy" id="2587417"/>
    <lineage>
        <taxon>Eukaryota</taxon>
        <taxon>Fungi</taxon>
        <taxon>Dikarya</taxon>
        <taxon>Ascomycota</taxon>
        <taxon>Pezizomycotina</taxon>
        <taxon>Sordariomycetes</taxon>
        <taxon>Sordariomycetidae</taxon>
        <taxon>Sordariales</taxon>
        <taxon>Podosporaceae</taxon>
        <taxon>Triangularia</taxon>
    </lineage>
</organism>
<gene>
    <name evidence="6" type="ORF">QBC36DRAFT_371576</name>
</gene>
<dbReference type="EMBL" id="MU866163">
    <property type="protein sequence ID" value="KAK4177487.1"/>
    <property type="molecule type" value="Genomic_DNA"/>
</dbReference>
<dbReference type="Gene3D" id="3.30.450.20">
    <property type="entry name" value="PAS domain"/>
    <property type="match status" value="1"/>
</dbReference>
<evidence type="ECO:0000313" key="6">
    <source>
        <dbReference type="EMBL" id="KAK4177487.1"/>
    </source>
</evidence>
<evidence type="ECO:0000313" key="7">
    <source>
        <dbReference type="Proteomes" id="UP001302321"/>
    </source>
</evidence>
<feature type="compositionally biased region" description="Polar residues" evidence="4">
    <location>
        <begin position="25"/>
        <end position="35"/>
    </location>
</feature>
<feature type="region of interest" description="Disordered" evidence="4">
    <location>
        <begin position="63"/>
        <end position="82"/>
    </location>
</feature>
<dbReference type="InterPro" id="IPR000014">
    <property type="entry name" value="PAS"/>
</dbReference>
<feature type="region of interest" description="Disordered" evidence="4">
    <location>
        <begin position="703"/>
        <end position="729"/>
    </location>
</feature>
<dbReference type="Pfam" id="PF13426">
    <property type="entry name" value="PAS_9"/>
    <property type="match status" value="1"/>
</dbReference>
<evidence type="ECO:0000256" key="3">
    <source>
        <dbReference type="ARBA" id="ARBA00022991"/>
    </source>
</evidence>
<reference evidence="6" key="2">
    <citation type="submission" date="2023-05" db="EMBL/GenBank/DDBJ databases">
        <authorList>
            <consortium name="Lawrence Berkeley National Laboratory"/>
            <person name="Steindorff A."/>
            <person name="Hensen N."/>
            <person name="Bonometti L."/>
            <person name="Westerberg I."/>
            <person name="Brannstrom I.O."/>
            <person name="Guillou S."/>
            <person name="Cros-Aarteil S."/>
            <person name="Calhoun S."/>
            <person name="Haridas S."/>
            <person name="Kuo A."/>
            <person name="Mondo S."/>
            <person name="Pangilinan J."/>
            <person name="Riley R."/>
            <person name="Labutti K."/>
            <person name="Andreopoulos B."/>
            <person name="Lipzen A."/>
            <person name="Chen C."/>
            <person name="Yanf M."/>
            <person name="Daum C."/>
            <person name="Ng V."/>
            <person name="Clum A."/>
            <person name="Ohm R."/>
            <person name="Martin F."/>
            <person name="Silar P."/>
            <person name="Natvig D."/>
            <person name="Lalanne C."/>
            <person name="Gautier V."/>
            <person name="Ament-Velasquez S.L."/>
            <person name="Kruys A."/>
            <person name="Hutchinson M.I."/>
            <person name="Powell A.J."/>
            <person name="Barry K."/>
            <person name="Miller A.N."/>
            <person name="Grigoriev I.V."/>
            <person name="Debuchy R."/>
            <person name="Gladieux P."/>
            <person name="Thoren M.H."/>
            <person name="Johannesson H."/>
        </authorList>
    </citation>
    <scope>NUCLEOTIDE SEQUENCE</scope>
    <source>
        <strain evidence="6">CBS 892.96</strain>
    </source>
</reference>
<feature type="region of interest" description="Disordered" evidence="4">
    <location>
        <begin position="1"/>
        <end position="48"/>
    </location>
</feature>
<reference evidence="6" key="1">
    <citation type="journal article" date="2023" name="Mol. Phylogenet. Evol.">
        <title>Genome-scale phylogeny and comparative genomics of the fungal order Sordariales.</title>
        <authorList>
            <person name="Hensen N."/>
            <person name="Bonometti L."/>
            <person name="Westerberg I."/>
            <person name="Brannstrom I.O."/>
            <person name="Guillou S."/>
            <person name="Cros-Aarteil S."/>
            <person name="Calhoun S."/>
            <person name="Haridas S."/>
            <person name="Kuo A."/>
            <person name="Mondo S."/>
            <person name="Pangilinan J."/>
            <person name="Riley R."/>
            <person name="LaButti K."/>
            <person name="Andreopoulos B."/>
            <person name="Lipzen A."/>
            <person name="Chen C."/>
            <person name="Yan M."/>
            <person name="Daum C."/>
            <person name="Ng V."/>
            <person name="Clum A."/>
            <person name="Steindorff A."/>
            <person name="Ohm R.A."/>
            <person name="Martin F."/>
            <person name="Silar P."/>
            <person name="Natvig D.O."/>
            <person name="Lalanne C."/>
            <person name="Gautier V."/>
            <person name="Ament-Velasquez S.L."/>
            <person name="Kruys A."/>
            <person name="Hutchinson M.I."/>
            <person name="Powell A.J."/>
            <person name="Barry K."/>
            <person name="Miller A.N."/>
            <person name="Grigoriev I.V."/>
            <person name="Debuchy R."/>
            <person name="Gladieux P."/>
            <person name="Hiltunen Thoren M."/>
            <person name="Johannesson H."/>
        </authorList>
    </citation>
    <scope>NUCLEOTIDE SEQUENCE</scope>
    <source>
        <strain evidence="6">CBS 892.96</strain>
    </source>
</reference>
<feature type="domain" description="PAC" evidence="5">
    <location>
        <begin position="383"/>
        <end position="436"/>
    </location>
</feature>
<keyword evidence="7" id="KW-1185">Reference proteome</keyword>
<dbReference type="InterPro" id="IPR035965">
    <property type="entry name" value="PAS-like_dom_sf"/>
</dbReference>
<keyword evidence="1" id="KW-0285">Flavoprotein</keyword>
<dbReference type="AlphaFoldDB" id="A0AAN7A9K9"/>
<proteinExistence type="predicted"/>
<protein>
    <submittedName>
        <fullName evidence="6">Nonphototropic hypocotyl 1</fullName>
    </submittedName>
</protein>
<dbReference type="PANTHER" id="PTHR47429:SF9">
    <property type="entry name" value="PAS DOMAIN-CONTAINING PROTEIN"/>
    <property type="match status" value="1"/>
</dbReference>
<evidence type="ECO:0000259" key="5">
    <source>
        <dbReference type="PROSITE" id="PS50113"/>
    </source>
</evidence>
<evidence type="ECO:0000256" key="4">
    <source>
        <dbReference type="SAM" id="MobiDB-lite"/>
    </source>
</evidence>
<dbReference type="PANTHER" id="PTHR47429">
    <property type="entry name" value="PROTEIN TWIN LOV 1"/>
    <property type="match status" value="1"/>
</dbReference>
<name>A0AAN7A9K9_9PEZI</name>
<sequence length="766" mass="84919">MNSRYADGARDNTSVSLGAPEIPPKSSSRFLTTSREYGGQFPMTPPSPRNKLGRFLFARHNHKSPGFEQPGRFSPVPSRLGGQNRISQEWEADSGHITSPKSHVFSLTRSDSSKTSLDTKSRPASVASAYMADSASMLYALQERGPIETDDLEPLEEEEFSSSCYDLVAPAPVVGEQYLLEERSDLLFSREHLEVIFSDPNFLASFTAFVRTRRPASVPLLVYYFESLKAMKALEYSNAVLGSLKSLEDHPFTQNSFTPTVNSVLQERMDMAFEALVREELPAFITHRWIQAASLTIRKRVTGTLPEDFQQLSEGLAEVFCLTDPSREDNPVIFASDDSAEFYRTTQYSVKHVIGRNCRFLQGPKTNPVSVDRIRDKLAAGKEHYETILNYRRDGSPFMNLLLCAPLLDSQGMTRYMIGAQIDISGLAQECAGLDSLRMLVDQQQQQQQQQVFASSPPPPTSQQADQAVAAAAADKTRSVNVDPQVAFRNLAEMLTAPEIETIRKHGGERHRFHFPSSHNLHHSHVRHSPNTLHNDDHVFNTAIPGSLFQPSLSANIEELSDLSGGKLTGIYSQYLLLRPYPSLRILFASPSLRLPGILQTPFLSRIGGSDRVREELSQGFKNANVVTAKIKWLTRTRISSWNGATAVAAMSQQQEGRTRWIHCTPLMGSNGAVGVWMVVIVDDDTEINNRERSRKVAPVIDPGFLRRGKGGTESRMEEGGVDSQMGTGRGGRVDYDAISLASLSHLDLSLSPDHGKGHEGNVTVR</sequence>
<dbReference type="InterPro" id="IPR000700">
    <property type="entry name" value="PAS-assoc_C"/>
</dbReference>
<dbReference type="Proteomes" id="UP001302321">
    <property type="component" value="Unassembled WGS sequence"/>
</dbReference>